<dbReference type="InterPro" id="IPR026045">
    <property type="entry name" value="Ferric-bd"/>
</dbReference>
<organism evidence="10 11">
    <name type="scientific">Heliorestis acidaminivorans</name>
    <dbReference type="NCBI Taxonomy" id="553427"/>
    <lineage>
        <taxon>Bacteria</taxon>
        <taxon>Bacillati</taxon>
        <taxon>Bacillota</taxon>
        <taxon>Clostridia</taxon>
        <taxon>Eubacteriales</taxon>
        <taxon>Heliobacteriaceae</taxon>
        <taxon>Heliorestis</taxon>
    </lineage>
</organism>
<dbReference type="Proteomes" id="UP000468766">
    <property type="component" value="Unassembled WGS sequence"/>
</dbReference>
<dbReference type="AlphaFoldDB" id="A0A6I0EZJ9"/>
<keyword evidence="4 8" id="KW-0479">Metal-binding</keyword>
<dbReference type="RefSeq" id="WP_151621706.1">
    <property type="nucleotide sequence ID" value="NZ_WBXO01000014.1"/>
</dbReference>
<dbReference type="InterPro" id="IPR006061">
    <property type="entry name" value="SBP_1_CS"/>
</dbReference>
<keyword evidence="2" id="KW-0813">Transport</keyword>
<evidence type="ECO:0000256" key="9">
    <source>
        <dbReference type="SAM" id="SignalP"/>
    </source>
</evidence>
<dbReference type="PROSITE" id="PS01037">
    <property type="entry name" value="SBP_BACTERIAL_1"/>
    <property type="match status" value="1"/>
</dbReference>
<evidence type="ECO:0000256" key="7">
    <source>
        <dbReference type="ARBA" id="ARBA00023065"/>
    </source>
</evidence>
<evidence type="ECO:0000256" key="2">
    <source>
        <dbReference type="ARBA" id="ARBA00022448"/>
    </source>
</evidence>
<dbReference type="GO" id="GO:0055085">
    <property type="term" value="P:transmembrane transport"/>
    <property type="evidence" value="ECO:0007669"/>
    <property type="project" value="InterPro"/>
</dbReference>
<feature type="binding site" evidence="8">
    <location>
        <position position="236"/>
    </location>
    <ligand>
        <name>Fe cation</name>
        <dbReference type="ChEBI" id="CHEBI:24875"/>
    </ligand>
</feature>
<dbReference type="InterPro" id="IPR006059">
    <property type="entry name" value="SBP"/>
</dbReference>
<dbReference type="EMBL" id="WBXO01000014">
    <property type="protein sequence ID" value="KAB2951168.1"/>
    <property type="molecule type" value="Genomic_DNA"/>
</dbReference>
<comment type="caution">
    <text evidence="10">The sequence shown here is derived from an EMBL/GenBank/DDBJ whole genome shotgun (WGS) entry which is preliminary data.</text>
</comment>
<evidence type="ECO:0000256" key="3">
    <source>
        <dbReference type="ARBA" id="ARBA00022496"/>
    </source>
</evidence>
<dbReference type="GO" id="GO:0046872">
    <property type="term" value="F:metal ion binding"/>
    <property type="evidence" value="ECO:0007669"/>
    <property type="project" value="UniProtKB-KW"/>
</dbReference>
<feature type="chain" id="PRO_5026265558" evidence="9">
    <location>
        <begin position="30"/>
        <end position="353"/>
    </location>
</feature>
<dbReference type="PANTHER" id="PTHR30006:SF15">
    <property type="entry name" value="IRON-UTILIZATION PERIPLASMIC PROTEIN"/>
    <property type="match status" value="1"/>
</dbReference>
<sequence length="353" mass="38841">MKKSLGKVLATAFLGTALLVSGCSSSQPATTTGSDALEETKELVIYSARNERFVQPLLDSFAEETGIEVKLLSAGESSVNRIMEEKNNVQADVFFSNDTGAMEYLRLEGLLQGNTSQALNIIDPMYRAEDGSWVGLSARTRVLMYNKDLISEEEIPKTLWELTDPKWAGEFMITRGGNSSMVAHIAALRAEWGDEKTKEWIEKVRGNAGAVVNGHGDVRRSVGAGEFKFGLVNNYYFHQQLSEDKDNNVGAIYPDQGADGMGAFVNAAGVALIKGAPNEANARKFIDWILEAEQQKFFAYESMEVPLNPAVEANPIAMRIDEYKVMDMPLQELGPVWVDVKKLIEEAGLDLDL</sequence>
<evidence type="ECO:0000313" key="11">
    <source>
        <dbReference type="Proteomes" id="UP000468766"/>
    </source>
</evidence>
<keyword evidence="6 8" id="KW-0408">Iron</keyword>
<dbReference type="SUPFAM" id="SSF53850">
    <property type="entry name" value="Periplasmic binding protein-like II"/>
    <property type="match status" value="1"/>
</dbReference>
<dbReference type="PROSITE" id="PS51257">
    <property type="entry name" value="PROKAR_LIPOPROTEIN"/>
    <property type="match status" value="1"/>
</dbReference>
<evidence type="ECO:0000256" key="5">
    <source>
        <dbReference type="ARBA" id="ARBA00022729"/>
    </source>
</evidence>
<dbReference type="Gene3D" id="3.40.190.10">
    <property type="entry name" value="Periplasmic binding protein-like II"/>
    <property type="match status" value="2"/>
</dbReference>
<keyword evidence="7" id="KW-0406">Ion transport</keyword>
<dbReference type="GO" id="GO:0030288">
    <property type="term" value="C:outer membrane-bounded periplasmic space"/>
    <property type="evidence" value="ECO:0007669"/>
    <property type="project" value="TreeGrafter"/>
</dbReference>
<dbReference type="PIRSF" id="PIRSF002825">
    <property type="entry name" value="CfbpA"/>
    <property type="match status" value="1"/>
</dbReference>
<proteinExistence type="inferred from homology"/>
<keyword evidence="3" id="KW-0410">Iron transport</keyword>
<dbReference type="Pfam" id="PF13416">
    <property type="entry name" value="SBP_bac_8"/>
    <property type="match status" value="1"/>
</dbReference>
<keyword evidence="11" id="KW-1185">Reference proteome</keyword>
<evidence type="ECO:0000256" key="4">
    <source>
        <dbReference type="ARBA" id="ARBA00022723"/>
    </source>
</evidence>
<evidence type="ECO:0000256" key="8">
    <source>
        <dbReference type="PIRSR" id="PIRSR002825-1"/>
    </source>
</evidence>
<gene>
    <name evidence="10" type="ORF">F9B85_13255</name>
</gene>
<evidence type="ECO:0000313" key="10">
    <source>
        <dbReference type="EMBL" id="KAB2951168.1"/>
    </source>
</evidence>
<accession>A0A6I0EZJ9</accession>
<dbReference type="OrthoDB" id="179400at2"/>
<evidence type="ECO:0000256" key="1">
    <source>
        <dbReference type="ARBA" id="ARBA00008520"/>
    </source>
</evidence>
<feature type="signal peptide" evidence="9">
    <location>
        <begin position="1"/>
        <end position="29"/>
    </location>
</feature>
<keyword evidence="5 9" id="KW-0732">Signal</keyword>
<reference evidence="10 11" key="1">
    <citation type="submission" date="2019-10" db="EMBL/GenBank/DDBJ databases">
        <title>Whole-genome sequence of the extremophile Heliorestis acidaminivorans DSM 24790.</title>
        <authorList>
            <person name="Kyndt J.A."/>
            <person name="Meyer T.E."/>
        </authorList>
    </citation>
    <scope>NUCLEOTIDE SEQUENCE [LARGE SCALE GENOMIC DNA]</scope>
    <source>
        <strain evidence="10 11">DSM 24790</strain>
    </source>
</reference>
<protein>
    <submittedName>
        <fullName evidence="10">Extracellular solute-binding protein</fullName>
    </submittedName>
</protein>
<feature type="binding site" evidence="8">
    <location>
        <position position="235"/>
    </location>
    <ligand>
        <name>Fe cation</name>
        <dbReference type="ChEBI" id="CHEBI:24875"/>
    </ligand>
</feature>
<evidence type="ECO:0000256" key="6">
    <source>
        <dbReference type="ARBA" id="ARBA00023004"/>
    </source>
</evidence>
<name>A0A6I0EZJ9_9FIRM</name>
<comment type="similarity">
    <text evidence="1">Belongs to the bacterial solute-binding protein 1 family.</text>
</comment>
<dbReference type="GO" id="GO:0006826">
    <property type="term" value="P:iron ion transport"/>
    <property type="evidence" value="ECO:0007669"/>
    <property type="project" value="UniProtKB-KW"/>
</dbReference>
<dbReference type="PANTHER" id="PTHR30006">
    <property type="entry name" value="THIAMINE-BINDING PERIPLASMIC PROTEIN-RELATED"/>
    <property type="match status" value="1"/>
</dbReference>